<dbReference type="PANTHER" id="PTHR42695:SF5">
    <property type="entry name" value="GLUTAMINE AMIDOTRANSFERASE YLR126C-RELATED"/>
    <property type="match status" value="1"/>
</dbReference>
<dbReference type="InterPro" id="IPR044992">
    <property type="entry name" value="ChyE-like"/>
</dbReference>
<name>A0A4U0R9G3_9RHOB</name>
<dbReference type="GO" id="GO:0016740">
    <property type="term" value="F:transferase activity"/>
    <property type="evidence" value="ECO:0007669"/>
    <property type="project" value="UniProtKB-KW"/>
</dbReference>
<organism evidence="2 3">
    <name type="scientific">Paracoccus gahaiensis</name>
    <dbReference type="NCBI Taxonomy" id="1706839"/>
    <lineage>
        <taxon>Bacteria</taxon>
        <taxon>Pseudomonadati</taxon>
        <taxon>Pseudomonadota</taxon>
        <taxon>Alphaproteobacteria</taxon>
        <taxon>Rhodobacterales</taxon>
        <taxon>Paracoccaceae</taxon>
        <taxon>Paracoccus</taxon>
    </lineage>
</organism>
<keyword evidence="2" id="KW-0808">Transferase</keyword>
<protein>
    <submittedName>
        <fullName evidence="2">Type 1 glutamine amidotransferase</fullName>
    </submittedName>
</protein>
<dbReference type="GO" id="GO:0005829">
    <property type="term" value="C:cytosol"/>
    <property type="evidence" value="ECO:0007669"/>
    <property type="project" value="TreeGrafter"/>
</dbReference>
<comment type="caution">
    <text evidence="2">The sequence shown here is derived from an EMBL/GenBank/DDBJ whole genome shotgun (WGS) entry which is preliminary data.</text>
</comment>
<dbReference type="InterPro" id="IPR017926">
    <property type="entry name" value="GATASE"/>
</dbReference>
<reference evidence="2 3" key="1">
    <citation type="submission" date="2019-04" db="EMBL/GenBank/DDBJ databases">
        <authorList>
            <person name="Li J."/>
        </authorList>
    </citation>
    <scope>NUCLEOTIDE SEQUENCE [LARGE SCALE GENOMIC DNA]</scope>
    <source>
        <strain evidence="2 3">KCTC 42687</strain>
    </source>
</reference>
<dbReference type="EMBL" id="SUNI01000007">
    <property type="protein sequence ID" value="TJZ91769.1"/>
    <property type="molecule type" value="Genomic_DNA"/>
</dbReference>
<dbReference type="PANTHER" id="PTHR42695">
    <property type="entry name" value="GLUTAMINE AMIDOTRANSFERASE YLR126C-RELATED"/>
    <property type="match status" value="1"/>
</dbReference>
<dbReference type="Gene3D" id="3.40.50.880">
    <property type="match status" value="1"/>
</dbReference>
<dbReference type="InterPro" id="IPR029062">
    <property type="entry name" value="Class_I_gatase-like"/>
</dbReference>
<evidence type="ECO:0000313" key="2">
    <source>
        <dbReference type="EMBL" id="TJZ91769.1"/>
    </source>
</evidence>
<accession>A0A4U0R9G3</accession>
<sequence length="287" mass="30449">MDPSHVPLNVLIVASETPAQRNARRRSAGTSSDESYAETLARLQGDLRIDTLSCVDDGGATLPDLSRYDGLFFAGSPIQMHEDTPETRAAARFMAGVFQAGVPSFGSCAGLQIAAVAAGGATGLRSSGTEAAFARNITMTEAGRTHPLLQGRPSVWSAPAMHSSVVTALPPGAVLLARNGDTPVEAVEIRQGPGVFWGVQYHPEITLAEIAASLRRQSGDLIDEGLARDDAAIEDHAARLEALNDDPHRRDLAWQLGLDDEVTDAGRRTLELRNFLTMIAARSVAMA</sequence>
<dbReference type="AlphaFoldDB" id="A0A4U0R9G3"/>
<dbReference type="PROSITE" id="PS51273">
    <property type="entry name" value="GATASE_TYPE_1"/>
    <property type="match status" value="1"/>
</dbReference>
<keyword evidence="3" id="KW-1185">Reference proteome</keyword>
<evidence type="ECO:0000259" key="1">
    <source>
        <dbReference type="Pfam" id="PF00117"/>
    </source>
</evidence>
<gene>
    <name evidence="2" type="ORF">FA743_09840</name>
</gene>
<feature type="domain" description="Glutamine amidotransferase" evidence="1">
    <location>
        <begin position="64"/>
        <end position="209"/>
    </location>
</feature>
<dbReference type="SUPFAM" id="SSF52317">
    <property type="entry name" value="Class I glutamine amidotransferase-like"/>
    <property type="match status" value="1"/>
</dbReference>
<keyword evidence="2" id="KW-0315">Glutamine amidotransferase</keyword>
<dbReference type="OrthoDB" id="9813383at2"/>
<proteinExistence type="predicted"/>
<dbReference type="Proteomes" id="UP000309747">
    <property type="component" value="Unassembled WGS sequence"/>
</dbReference>
<evidence type="ECO:0000313" key="3">
    <source>
        <dbReference type="Proteomes" id="UP000309747"/>
    </source>
</evidence>
<dbReference type="Pfam" id="PF00117">
    <property type="entry name" value="GATase"/>
    <property type="match status" value="1"/>
</dbReference>